<evidence type="ECO:0000256" key="2">
    <source>
        <dbReference type="ARBA" id="ARBA00023136"/>
    </source>
</evidence>
<evidence type="ECO:0000313" key="6">
    <source>
        <dbReference type="Proteomes" id="UP001141950"/>
    </source>
</evidence>
<keyword evidence="4" id="KW-0812">Transmembrane</keyword>
<sequence>MTDQVGQLPTGIAEMQAALQQQFAGVSDFILKTARLKCNGQPVLYAYLGVSVDEDKLIREVVQPLVLEADDMEQVRSLLESVQGGQLDRWEDILRGMWGGNALMYMDKEPIAYLLDTSSWPSPQIKEPENESSLKGARSGFTESNPTNLALLRHHLPGEQFVQKQIRTGPGGKIRVTMVYLPDKATPESVELLLDRINKIEVPSVLSMGELAEQLEDNSYSLFPQFLLTERPDVAAIGIAEGKIALLMGHSSQVLLAPMAFLSFFMSVDDRSMRWPVVTFFRLLRFVGLLIAIFLPSVYIATVSFHYEIIPIDLVLSVGKSLERVPVPPILEAFFMEFILEMLREASLRLPPKVGQSVGIVGGIVIGQAAVEAGIVSNVMVIVVALTAIASFIQPNQDMAAAVRLLRFPFMIAAYLMGMIGIVIGFMVLVCHIASMQSLRMPFGSPLFPIRLGKWSSVLARLPIGGFRRRKDSER</sequence>
<organism evidence="5 6">
    <name type="scientific">Paenibacillus soyae</name>
    <dbReference type="NCBI Taxonomy" id="2969249"/>
    <lineage>
        <taxon>Bacteria</taxon>
        <taxon>Bacillati</taxon>
        <taxon>Bacillota</taxon>
        <taxon>Bacilli</taxon>
        <taxon>Bacillales</taxon>
        <taxon>Paenibacillaceae</taxon>
        <taxon>Paenibacillus</taxon>
    </lineage>
</organism>
<keyword evidence="4" id="KW-1133">Transmembrane helix</keyword>
<evidence type="ECO:0000256" key="3">
    <source>
        <dbReference type="SAM" id="MobiDB-lite"/>
    </source>
</evidence>
<name>A0A9X2MX81_9BACL</name>
<protein>
    <submittedName>
        <fullName evidence="5">Spore germination protein</fullName>
    </submittedName>
</protein>
<evidence type="ECO:0000256" key="1">
    <source>
        <dbReference type="ARBA" id="ARBA00005278"/>
    </source>
</evidence>
<dbReference type="EMBL" id="JANIPJ010000010">
    <property type="protein sequence ID" value="MCR2805227.1"/>
    <property type="molecule type" value="Genomic_DNA"/>
</dbReference>
<proteinExistence type="inferred from homology"/>
<dbReference type="RefSeq" id="WP_257447299.1">
    <property type="nucleotide sequence ID" value="NZ_JANIPJ010000010.1"/>
</dbReference>
<gene>
    <name evidence="5" type="ORF">NQZ67_15175</name>
</gene>
<feature type="transmembrane region" description="Helical" evidence="4">
    <location>
        <begin position="412"/>
        <end position="434"/>
    </location>
</feature>
<dbReference type="AlphaFoldDB" id="A0A9X2MX81"/>
<reference evidence="5" key="1">
    <citation type="submission" date="2022-08" db="EMBL/GenBank/DDBJ databases">
        <title>The genomic sequence of strain Paenibacillus sp. SCIV0701.</title>
        <authorList>
            <person name="Zhao H."/>
        </authorList>
    </citation>
    <scope>NUCLEOTIDE SEQUENCE</scope>
    <source>
        <strain evidence="5">SCIV0701</strain>
    </source>
</reference>
<dbReference type="PANTHER" id="PTHR22550">
    <property type="entry name" value="SPORE GERMINATION PROTEIN"/>
    <property type="match status" value="1"/>
</dbReference>
<feature type="region of interest" description="Disordered" evidence="3">
    <location>
        <begin position="122"/>
        <end position="141"/>
    </location>
</feature>
<dbReference type="InterPro" id="IPR004995">
    <property type="entry name" value="Spore_Ger"/>
</dbReference>
<dbReference type="Pfam" id="PF03323">
    <property type="entry name" value="GerA"/>
    <property type="match status" value="1"/>
</dbReference>
<dbReference type="GO" id="GO:0016020">
    <property type="term" value="C:membrane"/>
    <property type="evidence" value="ECO:0007669"/>
    <property type="project" value="InterPro"/>
</dbReference>
<evidence type="ECO:0000256" key="4">
    <source>
        <dbReference type="SAM" id="Phobius"/>
    </source>
</evidence>
<comment type="caution">
    <text evidence="5">The sequence shown here is derived from an EMBL/GenBank/DDBJ whole genome shotgun (WGS) entry which is preliminary data.</text>
</comment>
<keyword evidence="2 4" id="KW-0472">Membrane</keyword>
<dbReference type="PIRSF" id="PIRSF005690">
    <property type="entry name" value="GerBA"/>
    <property type="match status" value="1"/>
</dbReference>
<dbReference type="PANTHER" id="PTHR22550:SF16">
    <property type="entry name" value="SPORE GERMINATION PROTEIN"/>
    <property type="match status" value="1"/>
</dbReference>
<feature type="transmembrane region" description="Helical" evidence="4">
    <location>
        <begin position="244"/>
        <end position="265"/>
    </location>
</feature>
<evidence type="ECO:0000313" key="5">
    <source>
        <dbReference type="EMBL" id="MCR2805227.1"/>
    </source>
</evidence>
<dbReference type="GO" id="GO:0009847">
    <property type="term" value="P:spore germination"/>
    <property type="evidence" value="ECO:0007669"/>
    <property type="project" value="InterPro"/>
</dbReference>
<keyword evidence="6" id="KW-1185">Reference proteome</keyword>
<feature type="transmembrane region" description="Helical" evidence="4">
    <location>
        <begin position="364"/>
        <end position="392"/>
    </location>
</feature>
<accession>A0A9X2MX81</accession>
<comment type="similarity">
    <text evidence="1">Belongs to the GerABKA family.</text>
</comment>
<feature type="transmembrane region" description="Helical" evidence="4">
    <location>
        <begin position="286"/>
        <end position="307"/>
    </location>
</feature>
<dbReference type="Proteomes" id="UP001141950">
    <property type="component" value="Unassembled WGS sequence"/>
</dbReference>
<dbReference type="InterPro" id="IPR050768">
    <property type="entry name" value="UPF0353/GerABKA_families"/>
</dbReference>